<evidence type="ECO:0000256" key="3">
    <source>
        <dbReference type="PROSITE-ProRule" id="PRU00221"/>
    </source>
</evidence>
<evidence type="ECO:0000313" key="7">
    <source>
        <dbReference type="Proteomes" id="UP000646827"/>
    </source>
</evidence>
<feature type="compositionally biased region" description="Low complexity" evidence="4">
    <location>
        <begin position="192"/>
        <end position="202"/>
    </location>
</feature>
<evidence type="ECO:0000259" key="5">
    <source>
        <dbReference type="PROSITE" id="PS50181"/>
    </source>
</evidence>
<name>A0A8H7VQN5_9FUNG</name>
<dbReference type="InterPro" id="IPR001680">
    <property type="entry name" value="WD40_rpt"/>
</dbReference>
<dbReference type="OrthoDB" id="190105at2759"/>
<dbReference type="InterPro" id="IPR020472">
    <property type="entry name" value="WD40_PAC1"/>
</dbReference>
<gene>
    <name evidence="6" type="ORF">INT45_009547</name>
</gene>
<feature type="region of interest" description="Disordered" evidence="4">
    <location>
        <begin position="1"/>
        <end position="32"/>
    </location>
</feature>
<feature type="compositionally biased region" description="Basic and acidic residues" evidence="4">
    <location>
        <begin position="1"/>
        <end position="10"/>
    </location>
</feature>
<dbReference type="InterPro" id="IPR036047">
    <property type="entry name" value="F-box-like_dom_sf"/>
</dbReference>
<dbReference type="CDD" id="cd00200">
    <property type="entry name" value="WD40"/>
    <property type="match status" value="1"/>
</dbReference>
<keyword evidence="7" id="KW-1185">Reference proteome</keyword>
<evidence type="ECO:0000256" key="4">
    <source>
        <dbReference type="SAM" id="MobiDB-lite"/>
    </source>
</evidence>
<dbReference type="PROSITE" id="PS50082">
    <property type="entry name" value="WD_REPEATS_2"/>
    <property type="match status" value="6"/>
</dbReference>
<feature type="domain" description="F-box" evidence="5">
    <location>
        <begin position="104"/>
        <end position="151"/>
    </location>
</feature>
<keyword evidence="1 3" id="KW-0853">WD repeat</keyword>
<dbReference type="PROSITE" id="PS50181">
    <property type="entry name" value="FBOX"/>
    <property type="match status" value="1"/>
</dbReference>
<evidence type="ECO:0000256" key="2">
    <source>
        <dbReference type="ARBA" id="ARBA00022737"/>
    </source>
</evidence>
<dbReference type="SUPFAM" id="SSF81383">
    <property type="entry name" value="F-box domain"/>
    <property type="match status" value="1"/>
</dbReference>
<comment type="caution">
    <text evidence="6">The sequence shown here is derived from an EMBL/GenBank/DDBJ whole genome shotgun (WGS) entry which is preliminary data.</text>
</comment>
<dbReference type="PROSITE" id="PS50294">
    <property type="entry name" value="WD_REPEATS_REGION"/>
    <property type="match status" value="5"/>
</dbReference>
<sequence length="579" mass="65441">MDYFVPEKGHTPPATPPPNGLSGGHTSSRPTQRFRSSYVDTSSFGDSFAHSLDKRRLEYIGNVTKNFQQFSTDQKHLFLSEILNCCDTPLLSFVHELISPRLKIDFLKQLPIELSLHVISFIDDPKDLANASRVSSFWNSLLKDEATWKSLCLKHRYRRRSSFFDLNSSWQHQFQQQKQQQQLQFMDHDAQPEQPQTPQQQQHVSYRDYFWHKYNTEMAWSQGTGEVIHCENDIGRALVTSLQMDNQYLVLGCDNHKIEVFDSNTGQHLRTLQGHEGGVWALQFIERPSDGKRILVTGGCDRVVIVWDLETGESIYTLSGHSSTVRCLRVDAEGQLAVTGSRDATVRIWDIENGVSQYVCTGHQASVRCMDIHDNLVATGSYDATAKLFDIQTGECRFTYFGHHSQIYSISFDGIRIVTGSLDWSIKVWDPVDGSCLGTLTGHTSLVGHLQLSTPYDSTPLLVSGASDGCLRIWELRNFRCKHQVSAHDSSVSCLQADQKRILSGGSDGRVKLWNLETGHLIRDFTAPARTVWKLQFTDTKAVVVSQKPRTDTIVPVDPSFLTANVETVIELHKFDVNT</sequence>
<dbReference type="Gene3D" id="2.130.10.10">
    <property type="entry name" value="YVTN repeat-like/Quinoprotein amine dehydrogenase"/>
    <property type="match status" value="1"/>
</dbReference>
<dbReference type="SUPFAM" id="SSF50978">
    <property type="entry name" value="WD40 repeat-like"/>
    <property type="match status" value="1"/>
</dbReference>
<dbReference type="PANTHER" id="PTHR22847:SF732">
    <property type="entry name" value="F-BOX DOMAIN-CONTAINING PROTEIN"/>
    <property type="match status" value="1"/>
</dbReference>
<dbReference type="PANTHER" id="PTHR22847">
    <property type="entry name" value="WD40 REPEAT PROTEIN"/>
    <property type="match status" value="1"/>
</dbReference>
<dbReference type="InterPro" id="IPR015943">
    <property type="entry name" value="WD40/YVTN_repeat-like_dom_sf"/>
</dbReference>
<dbReference type="Gene3D" id="1.20.1280.50">
    <property type="match status" value="1"/>
</dbReference>
<dbReference type="Pfam" id="PF12937">
    <property type="entry name" value="F-box-like"/>
    <property type="match status" value="1"/>
</dbReference>
<feature type="repeat" description="WD" evidence="3">
    <location>
        <begin position="440"/>
        <end position="484"/>
    </location>
</feature>
<dbReference type="Proteomes" id="UP000646827">
    <property type="component" value="Unassembled WGS sequence"/>
</dbReference>
<dbReference type="PRINTS" id="PR00320">
    <property type="entry name" value="GPROTEINBRPT"/>
</dbReference>
<accession>A0A8H7VQN5</accession>
<organism evidence="6 7">
    <name type="scientific">Circinella minor</name>
    <dbReference type="NCBI Taxonomy" id="1195481"/>
    <lineage>
        <taxon>Eukaryota</taxon>
        <taxon>Fungi</taxon>
        <taxon>Fungi incertae sedis</taxon>
        <taxon>Mucoromycota</taxon>
        <taxon>Mucoromycotina</taxon>
        <taxon>Mucoromycetes</taxon>
        <taxon>Mucorales</taxon>
        <taxon>Lichtheimiaceae</taxon>
        <taxon>Circinella</taxon>
    </lineage>
</organism>
<feature type="repeat" description="WD" evidence="3">
    <location>
        <begin position="272"/>
        <end position="317"/>
    </location>
</feature>
<protein>
    <recommendedName>
        <fullName evidence="5">F-box domain-containing protein</fullName>
    </recommendedName>
</protein>
<dbReference type="SMART" id="SM00320">
    <property type="entry name" value="WD40"/>
    <property type="match status" value="6"/>
</dbReference>
<dbReference type="EMBL" id="JAEPRB010000031">
    <property type="protein sequence ID" value="KAG2225218.1"/>
    <property type="molecule type" value="Genomic_DNA"/>
</dbReference>
<keyword evidence="2" id="KW-0677">Repeat</keyword>
<dbReference type="PROSITE" id="PS00678">
    <property type="entry name" value="WD_REPEATS_1"/>
    <property type="match status" value="4"/>
</dbReference>
<proteinExistence type="predicted"/>
<feature type="repeat" description="WD" evidence="3">
    <location>
        <begin position="485"/>
        <end position="524"/>
    </location>
</feature>
<dbReference type="InterPro" id="IPR001810">
    <property type="entry name" value="F-box_dom"/>
</dbReference>
<dbReference type="Pfam" id="PF00400">
    <property type="entry name" value="WD40"/>
    <property type="match status" value="6"/>
</dbReference>
<dbReference type="SMART" id="SM00256">
    <property type="entry name" value="FBOX"/>
    <property type="match status" value="1"/>
</dbReference>
<reference evidence="6 7" key="1">
    <citation type="submission" date="2020-12" db="EMBL/GenBank/DDBJ databases">
        <title>Metabolic potential, ecology and presence of endohyphal bacteria is reflected in genomic diversity of Mucoromycotina.</title>
        <authorList>
            <person name="Muszewska A."/>
            <person name="Okrasinska A."/>
            <person name="Steczkiewicz K."/>
            <person name="Drgas O."/>
            <person name="Orlowska M."/>
            <person name="Perlinska-Lenart U."/>
            <person name="Aleksandrzak-Piekarczyk T."/>
            <person name="Szatraj K."/>
            <person name="Zielenkiewicz U."/>
            <person name="Pilsyk S."/>
            <person name="Malc E."/>
            <person name="Mieczkowski P."/>
            <person name="Kruszewska J.S."/>
            <person name="Biernat P."/>
            <person name="Pawlowska J."/>
        </authorList>
    </citation>
    <scope>NUCLEOTIDE SEQUENCE [LARGE SCALE GENOMIC DNA]</scope>
    <source>
        <strain evidence="6 7">CBS 142.35</strain>
    </source>
</reference>
<evidence type="ECO:0000256" key="1">
    <source>
        <dbReference type="ARBA" id="ARBA00022574"/>
    </source>
</evidence>
<feature type="region of interest" description="Disordered" evidence="4">
    <location>
        <begin position="181"/>
        <end position="202"/>
    </location>
</feature>
<dbReference type="AlphaFoldDB" id="A0A8H7VQN5"/>
<feature type="repeat" description="WD" evidence="3">
    <location>
        <begin position="400"/>
        <end position="439"/>
    </location>
</feature>
<feature type="repeat" description="WD" evidence="3">
    <location>
        <begin position="318"/>
        <end position="359"/>
    </location>
</feature>
<dbReference type="InterPro" id="IPR019775">
    <property type="entry name" value="WD40_repeat_CS"/>
</dbReference>
<evidence type="ECO:0000313" key="6">
    <source>
        <dbReference type="EMBL" id="KAG2225218.1"/>
    </source>
</evidence>
<feature type="repeat" description="WD" evidence="3">
    <location>
        <begin position="360"/>
        <end position="399"/>
    </location>
</feature>
<dbReference type="InterPro" id="IPR036322">
    <property type="entry name" value="WD40_repeat_dom_sf"/>
</dbReference>